<gene>
    <name evidence="3" type="ORF">ACFSC0_09670</name>
</gene>
<dbReference type="PANTHER" id="PTHR13774:SF17">
    <property type="entry name" value="PHENAZINE BIOSYNTHESIS-LIKE DOMAIN-CONTAINING PROTEIN"/>
    <property type="match status" value="1"/>
</dbReference>
<reference evidence="4" key="1">
    <citation type="journal article" date="2019" name="Int. J. Syst. Evol. Microbiol.">
        <title>The Global Catalogue of Microorganisms (GCM) 10K type strain sequencing project: providing services to taxonomists for standard genome sequencing and annotation.</title>
        <authorList>
            <consortium name="The Broad Institute Genomics Platform"/>
            <consortium name="The Broad Institute Genome Sequencing Center for Infectious Disease"/>
            <person name="Wu L."/>
            <person name="Ma J."/>
        </authorList>
    </citation>
    <scope>NUCLEOTIDE SEQUENCE [LARGE SCALE GENOMIC DNA]</scope>
    <source>
        <strain evidence="4">DFY28</strain>
    </source>
</reference>
<dbReference type="EMBL" id="JBHUEY010000001">
    <property type="protein sequence ID" value="MFD1783660.1"/>
    <property type="molecule type" value="Genomic_DNA"/>
</dbReference>
<comment type="caution">
    <text evidence="3">The sequence shown here is derived from an EMBL/GenBank/DDBJ whole genome shotgun (WGS) entry which is preliminary data.</text>
</comment>
<dbReference type="PANTHER" id="PTHR13774">
    <property type="entry name" value="PHENAZINE BIOSYNTHESIS PROTEIN"/>
    <property type="match status" value="1"/>
</dbReference>
<sequence>MRQWTVDAFASEPFRGNPACVVEPVRAWPADAWMQKLAAENNQAETAYLLAGDDPARFGLRWFTPTTEVPLCGHATLASAHVLLAELGLGAPLVTFDTQSGPLTVRRAGGLYEMDFPAAQVRQVEVPTGLSEALGGLEVLEAWAAQMLVAVVRDEAAVRAARPDLAALNAISIEATMGRGNVAVAALADAGRPYQVVSRFFAPGSGIPEDPATGSLHCMLSPIYAAKLGSSVLKFHQAYPGRGGDLECELKGERVLLRGQAQTVLAGELRVAP</sequence>
<evidence type="ECO:0000256" key="1">
    <source>
        <dbReference type="ARBA" id="ARBA00008270"/>
    </source>
</evidence>
<name>A0ABW4N0Q2_9CAUL</name>
<dbReference type="PIRSF" id="PIRSF016184">
    <property type="entry name" value="PhzC_PhzF"/>
    <property type="match status" value="1"/>
</dbReference>
<dbReference type="Gene3D" id="3.10.310.10">
    <property type="entry name" value="Diaminopimelate Epimerase, Chain A, domain 1"/>
    <property type="match status" value="2"/>
</dbReference>
<proteinExistence type="inferred from homology"/>
<dbReference type="InterPro" id="IPR003719">
    <property type="entry name" value="Phenazine_PhzF-like"/>
</dbReference>
<evidence type="ECO:0000256" key="2">
    <source>
        <dbReference type="ARBA" id="ARBA00023235"/>
    </source>
</evidence>
<evidence type="ECO:0000313" key="4">
    <source>
        <dbReference type="Proteomes" id="UP001597237"/>
    </source>
</evidence>
<protein>
    <submittedName>
        <fullName evidence="3">PhzF family phenazine biosynthesis protein</fullName>
    </submittedName>
</protein>
<dbReference type="SUPFAM" id="SSF54506">
    <property type="entry name" value="Diaminopimelate epimerase-like"/>
    <property type="match status" value="1"/>
</dbReference>
<keyword evidence="2" id="KW-0413">Isomerase</keyword>
<dbReference type="RefSeq" id="WP_377283148.1">
    <property type="nucleotide sequence ID" value="NZ_JBHRSI010000008.1"/>
</dbReference>
<keyword evidence="4" id="KW-1185">Reference proteome</keyword>
<organism evidence="3 4">
    <name type="scientific">Phenylobacterium terrae</name>
    <dbReference type="NCBI Taxonomy" id="2665495"/>
    <lineage>
        <taxon>Bacteria</taxon>
        <taxon>Pseudomonadati</taxon>
        <taxon>Pseudomonadota</taxon>
        <taxon>Alphaproteobacteria</taxon>
        <taxon>Caulobacterales</taxon>
        <taxon>Caulobacteraceae</taxon>
        <taxon>Phenylobacterium</taxon>
    </lineage>
</organism>
<dbReference type="NCBIfam" id="TIGR00654">
    <property type="entry name" value="PhzF_family"/>
    <property type="match status" value="1"/>
</dbReference>
<dbReference type="Pfam" id="PF02567">
    <property type="entry name" value="PhzC-PhzF"/>
    <property type="match status" value="1"/>
</dbReference>
<accession>A0ABW4N0Q2</accession>
<comment type="similarity">
    <text evidence="1">Belongs to the PhzF family.</text>
</comment>
<dbReference type="Proteomes" id="UP001597237">
    <property type="component" value="Unassembled WGS sequence"/>
</dbReference>
<evidence type="ECO:0000313" key="3">
    <source>
        <dbReference type="EMBL" id="MFD1783660.1"/>
    </source>
</evidence>